<dbReference type="InterPro" id="IPR043502">
    <property type="entry name" value="DNA/RNA_pol_sf"/>
</dbReference>
<reference evidence="2" key="1">
    <citation type="submission" date="2018-11" db="EMBL/GenBank/DDBJ databases">
        <authorList>
            <person name="Grassa J C."/>
        </authorList>
    </citation>
    <scope>NUCLEOTIDE SEQUENCE [LARGE SCALE GENOMIC DNA]</scope>
</reference>
<evidence type="ECO:0000313" key="2">
    <source>
        <dbReference type="EnsemblPlants" id="cds.evm.model.05.1723"/>
    </source>
</evidence>
<dbReference type="Pfam" id="PF00078">
    <property type="entry name" value="RVT_1"/>
    <property type="match status" value="1"/>
</dbReference>
<dbReference type="InterPro" id="IPR000477">
    <property type="entry name" value="RT_dom"/>
</dbReference>
<dbReference type="Gramene" id="evm.model.05.1723">
    <property type="protein sequence ID" value="cds.evm.model.05.1723"/>
    <property type="gene ID" value="evm.TU.05.1723"/>
</dbReference>
<sequence>MQSLALASPFTTDEIKTTLFNLFGDKAPDFDGLNAHFYQKNWHTIGQDLCIAILDVLNNHSDISPVNETILVLIPKKKNATTLCNFIPISLCSTLYKIISKEKEANRVGLLLNLTWKRLLIKVKWSFVKAILTHVGFPPTFISLVIRCLSSVVYHISINGTLFESITPTRGIRQGDPLSPFIFLLVVEGLSASICVKEHGNHFVGLRICRNAPMISHLLFADDNILFTPVTKSSSIAIKEILSSYQKATGQIVNLAKSTIMFYPNTTNVSKDFSGTPLV</sequence>
<dbReference type="AlphaFoldDB" id="A0A803PMH8"/>
<organism evidence="2 3">
    <name type="scientific">Cannabis sativa</name>
    <name type="common">Hemp</name>
    <name type="synonym">Marijuana</name>
    <dbReference type="NCBI Taxonomy" id="3483"/>
    <lineage>
        <taxon>Eukaryota</taxon>
        <taxon>Viridiplantae</taxon>
        <taxon>Streptophyta</taxon>
        <taxon>Embryophyta</taxon>
        <taxon>Tracheophyta</taxon>
        <taxon>Spermatophyta</taxon>
        <taxon>Magnoliopsida</taxon>
        <taxon>eudicotyledons</taxon>
        <taxon>Gunneridae</taxon>
        <taxon>Pentapetalae</taxon>
        <taxon>rosids</taxon>
        <taxon>fabids</taxon>
        <taxon>Rosales</taxon>
        <taxon>Cannabaceae</taxon>
        <taxon>Cannabis</taxon>
    </lineage>
</organism>
<dbReference type="PANTHER" id="PTHR31635:SF196">
    <property type="entry name" value="REVERSE TRANSCRIPTASE DOMAIN-CONTAINING PROTEIN-RELATED"/>
    <property type="match status" value="1"/>
</dbReference>
<dbReference type="Proteomes" id="UP000596661">
    <property type="component" value="Chromosome 5"/>
</dbReference>
<proteinExistence type="predicted"/>
<dbReference type="PANTHER" id="PTHR31635">
    <property type="entry name" value="REVERSE TRANSCRIPTASE DOMAIN-CONTAINING PROTEIN-RELATED"/>
    <property type="match status" value="1"/>
</dbReference>
<dbReference type="EnsemblPlants" id="evm.model.05.1723">
    <property type="protein sequence ID" value="cds.evm.model.05.1723"/>
    <property type="gene ID" value="evm.TU.05.1723"/>
</dbReference>
<protein>
    <recommendedName>
        <fullName evidence="1">Reverse transcriptase domain-containing protein</fullName>
    </recommendedName>
</protein>
<feature type="domain" description="Reverse transcriptase" evidence="1">
    <location>
        <begin position="79"/>
        <end position="262"/>
    </location>
</feature>
<accession>A0A803PMH8</accession>
<dbReference type="EMBL" id="UZAU01000544">
    <property type="status" value="NOT_ANNOTATED_CDS"/>
    <property type="molecule type" value="Genomic_DNA"/>
</dbReference>
<name>A0A803PMH8_CANSA</name>
<dbReference type="SUPFAM" id="SSF56672">
    <property type="entry name" value="DNA/RNA polymerases"/>
    <property type="match status" value="1"/>
</dbReference>
<reference evidence="2" key="2">
    <citation type="submission" date="2021-03" db="UniProtKB">
        <authorList>
            <consortium name="EnsemblPlants"/>
        </authorList>
    </citation>
    <scope>IDENTIFICATION</scope>
</reference>
<evidence type="ECO:0000259" key="1">
    <source>
        <dbReference type="Pfam" id="PF00078"/>
    </source>
</evidence>
<evidence type="ECO:0000313" key="3">
    <source>
        <dbReference type="Proteomes" id="UP000596661"/>
    </source>
</evidence>
<keyword evidence="3" id="KW-1185">Reference proteome</keyword>